<organism evidence="1 2">
    <name type="scientific">Actinoplanes campanulatus</name>
    <dbReference type="NCBI Taxonomy" id="113559"/>
    <lineage>
        <taxon>Bacteria</taxon>
        <taxon>Bacillati</taxon>
        <taxon>Actinomycetota</taxon>
        <taxon>Actinomycetes</taxon>
        <taxon>Micromonosporales</taxon>
        <taxon>Micromonosporaceae</taxon>
        <taxon>Actinoplanes</taxon>
    </lineage>
</organism>
<sequence>MSTNEPQSGLPVEFLHAVVAGASADSPQTGMAVERLRSMADGTVRDGLILALLRGALKDSAPVWMLEAAIERDLKTDKDQGYGYSRLESATTALAHPSCPAAMRAQTLSDCSANQLGVFGRSTSAEVLTEAVVTELQRRCTQPLEMTVDLLENPGPAQAVLRDPALHDVVFSAAVVLLPAHPKFKEQDDFEAWIGHSKAWRLMWERLLAVHSSRHRWLVEWARGTKTYSTIRESLLSELPWTVDPLLLEELAADDLTEFPKHALLTRMHRLKRDGATTEQTLAAFDAEMNGLDPDARDFVTELLELSEYGADAAVRWVSRAVDKTWRHILSPAQAKSRFGEAHTWQASDELLSKLGRRFAEAAVEALELWEPSSDGGADRVRELRWVHVLLLHLPEVTAEVEQRVRDVLKANPRYHRISWHEDERRAAELRAAIERILGDLDGPDRSSALGDPGRVTVRELAGTSEDVLEDYLQRHAGDELIEKALLSFSHHARYRLTFASVLGRHSQPDEALLRLTLGLRRHVGGGPSNRENWTRAVLSLPDCDSAVIRALPAWSAMTVGGSNGYRPSHERVVSLVTTALRDDADAWTRFAGGPASYSGPTAWLRLGDILDAAVGGGAWPDPPAPK</sequence>
<proteinExistence type="predicted"/>
<keyword evidence="2" id="KW-1185">Reference proteome</keyword>
<evidence type="ECO:0000313" key="1">
    <source>
        <dbReference type="EMBL" id="MBB3096370.1"/>
    </source>
</evidence>
<dbReference type="AlphaFoldDB" id="A0A7W5FFG9"/>
<name>A0A7W5FFG9_9ACTN</name>
<protein>
    <submittedName>
        <fullName evidence="1">Uncharacterized protein</fullName>
    </submittedName>
</protein>
<accession>A0A7W5FFG9</accession>
<comment type="caution">
    <text evidence="1">The sequence shown here is derived from an EMBL/GenBank/DDBJ whole genome shotgun (WGS) entry which is preliminary data.</text>
</comment>
<evidence type="ECO:0000313" key="2">
    <source>
        <dbReference type="Proteomes" id="UP000590749"/>
    </source>
</evidence>
<gene>
    <name evidence="1" type="ORF">FHR83_004040</name>
</gene>
<dbReference type="EMBL" id="JACHXF010000008">
    <property type="protein sequence ID" value="MBB3096370.1"/>
    <property type="molecule type" value="Genomic_DNA"/>
</dbReference>
<dbReference type="RefSeq" id="WP_183221825.1">
    <property type="nucleotide sequence ID" value="NZ_BMPW01000007.1"/>
</dbReference>
<dbReference type="Proteomes" id="UP000590749">
    <property type="component" value="Unassembled WGS sequence"/>
</dbReference>
<reference evidence="1 2" key="1">
    <citation type="submission" date="2020-08" db="EMBL/GenBank/DDBJ databases">
        <title>Genomic Encyclopedia of Type Strains, Phase III (KMG-III): the genomes of soil and plant-associated and newly described type strains.</title>
        <authorList>
            <person name="Whitman W."/>
        </authorList>
    </citation>
    <scope>NUCLEOTIDE SEQUENCE [LARGE SCALE GENOMIC DNA]</scope>
    <source>
        <strain evidence="1 2">CECT 3287</strain>
    </source>
</reference>